<proteinExistence type="predicted"/>
<accession>A0A2J6TUI2</accession>
<dbReference type="RefSeq" id="XP_024743569.1">
    <property type="nucleotide sequence ID" value="XM_024879085.1"/>
</dbReference>
<keyword evidence="2" id="KW-1185">Reference proteome</keyword>
<dbReference type="AlphaFoldDB" id="A0A2J6TUI2"/>
<evidence type="ECO:0000313" key="1">
    <source>
        <dbReference type="EMBL" id="PMD66665.1"/>
    </source>
</evidence>
<organism evidence="1 2">
    <name type="scientific">Hyaloscypha bicolor E</name>
    <dbReference type="NCBI Taxonomy" id="1095630"/>
    <lineage>
        <taxon>Eukaryota</taxon>
        <taxon>Fungi</taxon>
        <taxon>Dikarya</taxon>
        <taxon>Ascomycota</taxon>
        <taxon>Pezizomycotina</taxon>
        <taxon>Leotiomycetes</taxon>
        <taxon>Helotiales</taxon>
        <taxon>Hyaloscyphaceae</taxon>
        <taxon>Hyaloscypha</taxon>
        <taxon>Hyaloscypha bicolor</taxon>
    </lineage>
</organism>
<sequence>MGLRLSRGGRGGAAGTARSLGARGIAAGRAAESGVVLVHEEEGDATVEKFWGTAKGLALGGPRMRSSCCRDFQEGRNGGEVKRGLRRERGEEKGNMEIRLPGQDVVFERVVELLVERGVILALFGVVFFPFAGERCVDGVHGNCFKFLEGGRSLV</sequence>
<dbReference type="InParanoid" id="A0A2J6TUI2"/>
<reference evidence="1 2" key="1">
    <citation type="submission" date="2016-04" db="EMBL/GenBank/DDBJ databases">
        <title>A degradative enzymes factory behind the ericoid mycorrhizal symbiosis.</title>
        <authorList>
            <consortium name="DOE Joint Genome Institute"/>
            <person name="Martino E."/>
            <person name="Morin E."/>
            <person name="Grelet G."/>
            <person name="Kuo A."/>
            <person name="Kohler A."/>
            <person name="Daghino S."/>
            <person name="Barry K."/>
            <person name="Choi C."/>
            <person name="Cichocki N."/>
            <person name="Clum A."/>
            <person name="Copeland A."/>
            <person name="Hainaut M."/>
            <person name="Haridas S."/>
            <person name="Labutti K."/>
            <person name="Lindquist E."/>
            <person name="Lipzen A."/>
            <person name="Khouja H.-R."/>
            <person name="Murat C."/>
            <person name="Ohm R."/>
            <person name="Olson A."/>
            <person name="Spatafora J."/>
            <person name="Veneault-Fourrey C."/>
            <person name="Henrissat B."/>
            <person name="Grigoriev I."/>
            <person name="Martin F."/>
            <person name="Perotto S."/>
        </authorList>
    </citation>
    <scope>NUCLEOTIDE SEQUENCE [LARGE SCALE GENOMIC DNA]</scope>
    <source>
        <strain evidence="1 2">E</strain>
    </source>
</reference>
<gene>
    <name evidence="1" type="ORF">K444DRAFT_606981</name>
</gene>
<protein>
    <submittedName>
        <fullName evidence="1">Uncharacterized protein</fullName>
    </submittedName>
</protein>
<dbReference type="GeneID" id="36587162"/>
<name>A0A2J6TUI2_9HELO</name>
<dbReference type="EMBL" id="KZ613743">
    <property type="protein sequence ID" value="PMD66665.1"/>
    <property type="molecule type" value="Genomic_DNA"/>
</dbReference>
<evidence type="ECO:0000313" key="2">
    <source>
        <dbReference type="Proteomes" id="UP000235371"/>
    </source>
</evidence>
<dbReference type="Proteomes" id="UP000235371">
    <property type="component" value="Unassembled WGS sequence"/>
</dbReference>